<evidence type="ECO:0000313" key="1">
    <source>
        <dbReference type="EMBL" id="KAH7954494.1"/>
    </source>
</evidence>
<accession>A0ACB8CZB4</accession>
<sequence>MTSPYNPPSEEDSSRGAPRPPAPSKKAASLSNTPCGAYDSAAEAVAVAGIKGRQRSLRGVGGERRDLAVGTKVTELPSFCPGGASAVGDELRRTDATTSLQRLAQRSPGRTCLVFTSVLIFLGVVLAALSLAMFTRNASRVSNDSARHMEIRDSSSMQVARCSKEVCRRMGSLLKDAVDARNDPCDDFYAYVCGSWPTKHPGQSMAQVLTSAFLNNVSRRAKAVRIPYALDTRKQTAVQKAARHLVACDDIVAQWDDQSAYVAEVLAEGRIALPDGGVDGNASSESDVLESVLYMSRVVKIPVLLEVTVESGPKTRVVIRRPENVVSLLAASTRRIKNMTFEKYENNNCTSDALERSATAYTSLFRRTRPEYFEDVYESYPDMTLSAVTNWIRMAPYVSARDERYGYDSFGDAIGESLDSAWRLDVEASYLDAPWYALGAPSAIKIAGIGSRVVGRLFSELVLNKRACKKALLTETEVTWRCMADTLKEQSRDAGDIKTDVVSAMLIRSILWETFRIQAGYRMNETVLENYPDLSESALFFVFGCIWSCGEDRDVARTRCNLPLMHDVNFAETFSCATGSPMRPEVQCSHAFSATALD</sequence>
<name>A0ACB8CZB4_DERSI</name>
<proteinExistence type="predicted"/>
<dbReference type="Proteomes" id="UP000821865">
    <property type="component" value="Chromosome 4"/>
</dbReference>
<dbReference type="EMBL" id="CM023473">
    <property type="protein sequence ID" value="KAH7954494.1"/>
    <property type="molecule type" value="Genomic_DNA"/>
</dbReference>
<organism evidence="1 2">
    <name type="scientific">Dermacentor silvarum</name>
    <name type="common">Tick</name>
    <dbReference type="NCBI Taxonomy" id="543639"/>
    <lineage>
        <taxon>Eukaryota</taxon>
        <taxon>Metazoa</taxon>
        <taxon>Ecdysozoa</taxon>
        <taxon>Arthropoda</taxon>
        <taxon>Chelicerata</taxon>
        <taxon>Arachnida</taxon>
        <taxon>Acari</taxon>
        <taxon>Parasitiformes</taxon>
        <taxon>Ixodida</taxon>
        <taxon>Ixodoidea</taxon>
        <taxon>Ixodidae</taxon>
        <taxon>Rhipicephalinae</taxon>
        <taxon>Dermacentor</taxon>
    </lineage>
</organism>
<reference evidence="1" key="1">
    <citation type="submission" date="2020-05" db="EMBL/GenBank/DDBJ databases">
        <title>Large-scale comparative analyses of tick genomes elucidate their genetic diversity and vector capacities.</title>
        <authorList>
            <person name="Jia N."/>
            <person name="Wang J."/>
            <person name="Shi W."/>
            <person name="Du L."/>
            <person name="Sun Y."/>
            <person name="Zhan W."/>
            <person name="Jiang J."/>
            <person name="Wang Q."/>
            <person name="Zhang B."/>
            <person name="Ji P."/>
            <person name="Sakyi L.B."/>
            <person name="Cui X."/>
            <person name="Yuan T."/>
            <person name="Jiang B."/>
            <person name="Yang W."/>
            <person name="Lam T.T.-Y."/>
            <person name="Chang Q."/>
            <person name="Ding S."/>
            <person name="Wang X."/>
            <person name="Zhu J."/>
            <person name="Ruan X."/>
            <person name="Zhao L."/>
            <person name="Wei J."/>
            <person name="Que T."/>
            <person name="Du C."/>
            <person name="Cheng J."/>
            <person name="Dai P."/>
            <person name="Han X."/>
            <person name="Huang E."/>
            <person name="Gao Y."/>
            <person name="Liu J."/>
            <person name="Shao H."/>
            <person name="Ye R."/>
            <person name="Li L."/>
            <person name="Wei W."/>
            <person name="Wang X."/>
            <person name="Wang C."/>
            <person name="Yang T."/>
            <person name="Huo Q."/>
            <person name="Li W."/>
            <person name="Guo W."/>
            <person name="Chen H."/>
            <person name="Zhou L."/>
            <person name="Ni X."/>
            <person name="Tian J."/>
            <person name="Zhou Y."/>
            <person name="Sheng Y."/>
            <person name="Liu T."/>
            <person name="Pan Y."/>
            <person name="Xia L."/>
            <person name="Li J."/>
            <person name="Zhao F."/>
            <person name="Cao W."/>
        </authorList>
    </citation>
    <scope>NUCLEOTIDE SEQUENCE</scope>
    <source>
        <strain evidence="1">Dsil-2018</strain>
    </source>
</reference>
<keyword evidence="2" id="KW-1185">Reference proteome</keyword>
<protein>
    <submittedName>
        <fullName evidence="1">Uncharacterized protein</fullName>
    </submittedName>
</protein>
<evidence type="ECO:0000313" key="2">
    <source>
        <dbReference type="Proteomes" id="UP000821865"/>
    </source>
</evidence>
<comment type="caution">
    <text evidence="1">The sequence shown here is derived from an EMBL/GenBank/DDBJ whole genome shotgun (WGS) entry which is preliminary data.</text>
</comment>
<gene>
    <name evidence="1" type="ORF">HPB49_019161</name>
</gene>